<dbReference type="PRINTS" id="PR00046">
    <property type="entry name" value="SIGMA70FCT"/>
</dbReference>
<dbReference type="InterPro" id="IPR014284">
    <property type="entry name" value="RNA_pol_sigma-70_dom"/>
</dbReference>
<dbReference type="NCBIfam" id="TIGR02937">
    <property type="entry name" value="sigma70-ECF"/>
    <property type="match status" value="1"/>
</dbReference>
<dbReference type="Gene3D" id="1.20.120.1810">
    <property type="match status" value="1"/>
</dbReference>
<keyword evidence="2" id="KW-0731">Sigma factor</keyword>
<feature type="domain" description="RNA polymerase sigma-70 region 4" evidence="7">
    <location>
        <begin position="214"/>
        <end position="263"/>
    </location>
</feature>
<evidence type="ECO:0000259" key="7">
    <source>
        <dbReference type="Pfam" id="PF04545"/>
    </source>
</evidence>
<evidence type="ECO:0000313" key="9">
    <source>
        <dbReference type="Proteomes" id="UP001501777"/>
    </source>
</evidence>
<keyword evidence="4" id="KW-0804">Transcription</keyword>
<protein>
    <recommendedName>
        <fullName evidence="10">RNA polymerase sigma factor</fullName>
    </recommendedName>
</protein>
<dbReference type="Proteomes" id="UP001501777">
    <property type="component" value="Unassembled WGS sequence"/>
</dbReference>
<evidence type="ECO:0000256" key="2">
    <source>
        <dbReference type="ARBA" id="ARBA00023082"/>
    </source>
</evidence>
<evidence type="ECO:0000256" key="4">
    <source>
        <dbReference type="ARBA" id="ARBA00023163"/>
    </source>
</evidence>
<evidence type="ECO:0000313" key="8">
    <source>
        <dbReference type="EMBL" id="GAA2483528.1"/>
    </source>
</evidence>
<dbReference type="InterPro" id="IPR013325">
    <property type="entry name" value="RNA_pol_sigma_r2"/>
</dbReference>
<feature type="domain" description="RNA polymerase sigma-70 region 2" evidence="6">
    <location>
        <begin position="49"/>
        <end position="115"/>
    </location>
</feature>
<dbReference type="InterPro" id="IPR007627">
    <property type="entry name" value="RNA_pol_sigma70_r2"/>
</dbReference>
<dbReference type="PANTHER" id="PTHR30385">
    <property type="entry name" value="SIGMA FACTOR F FLAGELLAR"/>
    <property type="match status" value="1"/>
</dbReference>
<sequence>MFSPATSTRPEHSPARAVDWSSERIDALMRDLAALPRGPRRAALRDRVIQLLLPVARRAARRFRAGGEDFDDLVQVACLGLIKAVDGYDPTLGHAFLSYAMPTIVGEIKRHLRDRTMLMRLPRPIQEARSQVFQAVEELEQRHGGQRPSAEQVAEHTGLGLPLVISTLRAVRECSPRYLDAETDNGGGSPLISLIGSEDSALGLAVDTLALATALKRLPERERHILYLRFYEDRTQQQIADAVGVSQMQISRILAHCFARLREALDECVPAPRAHRTSHRPAPPSPAHRRRRTTPRRERNRQPPPTRRPRHRDTRIEATGTAAAAPSSSPRGGRGRPSRSRSPLAPCAARLRHVRPGDRLGHAVAGRTHRARGAAGLPRPPPNTPDTPAIPDIPGKPFFFPSRRR</sequence>
<proteinExistence type="predicted"/>
<dbReference type="Gene3D" id="1.20.140.160">
    <property type="match status" value="1"/>
</dbReference>
<evidence type="ECO:0000259" key="6">
    <source>
        <dbReference type="Pfam" id="PF04542"/>
    </source>
</evidence>
<evidence type="ECO:0008006" key="10">
    <source>
        <dbReference type="Google" id="ProtNLM"/>
    </source>
</evidence>
<comment type="caution">
    <text evidence="8">The sequence shown here is derived from an EMBL/GenBank/DDBJ whole genome shotgun (WGS) entry which is preliminary data.</text>
</comment>
<dbReference type="Pfam" id="PF04545">
    <property type="entry name" value="Sigma70_r4"/>
    <property type="match status" value="1"/>
</dbReference>
<dbReference type="InterPro" id="IPR013324">
    <property type="entry name" value="RNA_pol_sigma_r3/r4-like"/>
</dbReference>
<accession>A0ABN3LGI5</accession>
<dbReference type="SUPFAM" id="SSF88946">
    <property type="entry name" value="Sigma2 domain of RNA polymerase sigma factors"/>
    <property type="match status" value="1"/>
</dbReference>
<evidence type="ECO:0000256" key="5">
    <source>
        <dbReference type="SAM" id="MobiDB-lite"/>
    </source>
</evidence>
<organism evidence="8 9">
    <name type="scientific">Streptomyces longisporus</name>
    <dbReference type="NCBI Taxonomy" id="1948"/>
    <lineage>
        <taxon>Bacteria</taxon>
        <taxon>Bacillati</taxon>
        <taxon>Actinomycetota</taxon>
        <taxon>Actinomycetes</taxon>
        <taxon>Kitasatosporales</taxon>
        <taxon>Streptomycetaceae</taxon>
        <taxon>Streptomyces</taxon>
    </lineage>
</organism>
<reference evidence="8 9" key="1">
    <citation type="journal article" date="2019" name="Int. J. Syst. Evol. Microbiol.">
        <title>The Global Catalogue of Microorganisms (GCM) 10K type strain sequencing project: providing services to taxonomists for standard genome sequencing and annotation.</title>
        <authorList>
            <consortium name="The Broad Institute Genomics Platform"/>
            <consortium name="The Broad Institute Genome Sequencing Center for Infectious Disease"/>
            <person name="Wu L."/>
            <person name="Ma J."/>
        </authorList>
    </citation>
    <scope>NUCLEOTIDE SEQUENCE [LARGE SCALE GENOMIC DNA]</scope>
    <source>
        <strain evidence="8 9">JCM 4395</strain>
    </source>
</reference>
<keyword evidence="3" id="KW-0238">DNA-binding</keyword>
<gene>
    <name evidence="8" type="ORF">GCM10010276_21300</name>
</gene>
<dbReference type="SUPFAM" id="SSF88659">
    <property type="entry name" value="Sigma3 and sigma4 domains of RNA polymerase sigma factors"/>
    <property type="match status" value="2"/>
</dbReference>
<dbReference type="PANTHER" id="PTHR30385:SF4">
    <property type="entry name" value="RNA POLYMERASE SIGMA-E FACTOR"/>
    <property type="match status" value="1"/>
</dbReference>
<dbReference type="Pfam" id="PF04542">
    <property type="entry name" value="Sigma70_r2"/>
    <property type="match status" value="1"/>
</dbReference>
<evidence type="ECO:0000256" key="1">
    <source>
        <dbReference type="ARBA" id="ARBA00023015"/>
    </source>
</evidence>
<dbReference type="CDD" id="cd06171">
    <property type="entry name" value="Sigma70_r4"/>
    <property type="match status" value="1"/>
</dbReference>
<dbReference type="EMBL" id="BAAASG010000006">
    <property type="protein sequence ID" value="GAA2483528.1"/>
    <property type="molecule type" value="Genomic_DNA"/>
</dbReference>
<feature type="region of interest" description="Disordered" evidence="5">
    <location>
        <begin position="272"/>
        <end position="405"/>
    </location>
</feature>
<name>A0ABN3LGI5_STRLO</name>
<evidence type="ECO:0000256" key="3">
    <source>
        <dbReference type="ARBA" id="ARBA00023125"/>
    </source>
</evidence>
<keyword evidence="9" id="KW-1185">Reference proteome</keyword>
<feature type="compositionally biased region" description="Low complexity" evidence="5">
    <location>
        <begin position="322"/>
        <end position="331"/>
    </location>
</feature>
<keyword evidence="1" id="KW-0805">Transcription regulation</keyword>
<dbReference type="InterPro" id="IPR007630">
    <property type="entry name" value="RNA_pol_sigma70_r4"/>
</dbReference>
<dbReference type="RefSeq" id="WP_344399899.1">
    <property type="nucleotide sequence ID" value="NZ_BAAASG010000006.1"/>
</dbReference>
<feature type="compositionally biased region" description="Low complexity" evidence="5">
    <location>
        <begin position="340"/>
        <end position="349"/>
    </location>
</feature>
<dbReference type="InterPro" id="IPR000943">
    <property type="entry name" value="RNA_pol_sigma70"/>
</dbReference>